<evidence type="ECO:0000256" key="6">
    <source>
        <dbReference type="ARBA" id="ARBA00023136"/>
    </source>
</evidence>
<dbReference type="Proteomes" id="UP001597045">
    <property type="component" value="Unassembled WGS sequence"/>
</dbReference>
<dbReference type="InterPro" id="IPR027417">
    <property type="entry name" value="P-loop_NTPase"/>
</dbReference>
<evidence type="ECO:0000256" key="2">
    <source>
        <dbReference type="ARBA" id="ARBA00022475"/>
    </source>
</evidence>
<organism evidence="8 9">
    <name type="scientific">Kibdelosporangium lantanae</name>
    <dbReference type="NCBI Taxonomy" id="1497396"/>
    <lineage>
        <taxon>Bacteria</taxon>
        <taxon>Bacillati</taxon>
        <taxon>Actinomycetota</taxon>
        <taxon>Actinomycetes</taxon>
        <taxon>Pseudonocardiales</taxon>
        <taxon>Pseudonocardiaceae</taxon>
        <taxon>Kibdelosporangium</taxon>
    </lineage>
</organism>
<dbReference type="PANTHER" id="PTHR43790">
    <property type="entry name" value="CARBOHYDRATE TRANSPORT ATP-BINDING PROTEIN MG119-RELATED"/>
    <property type="match status" value="1"/>
</dbReference>
<keyword evidence="5" id="KW-1278">Translocase</keyword>
<accession>A0ABW3MNY7</accession>
<comment type="caution">
    <text evidence="8">The sequence shown here is derived from an EMBL/GenBank/DDBJ whole genome shotgun (WGS) entry which is preliminary data.</text>
</comment>
<evidence type="ECO:0000313" key="8">
    <source>
        <dbReference type="EMBL" id="MFD1051169.1"/>
    </source>
</evidence>
<dbReference type="InterPro" id="IPR003439">
    <property type="entry name" value="ABC_transporter-like_ATP-bd"/>
</dbReference>
<keyword evidence="9" id="KW-1185">Reference proteome</keyword>
<dbReference type="Gene3D" id="3.40.640.10">
    <property type="entry name" value="Type I PLP-dependent aspartate aminotransferase-like (Major domain)"/>
    <property type="match status" value="1"/>
</dbReference>
<dbReference type="PANTHER" id="PTHR43790:SF3">
    <property type="entry name" value="D-ALLOSE IMPORT ATP-BINDING PROTEIN ALSA-RELATED"/>
    <property type="match status" value="1"/>
</dbReference>
<protein>
    <submittedName>
        <fullName evidence="8">ATP-binding cassette domain-containing protein</fullName>
    </submittedName>
</protein>
<feature type="non-terminal residue" evidence="8">
    <location>
        <position position="173"/>
    </location>
</feature>
<keyword evidence="3" id="KW-0547">Nucleotide-binding</keyword>
<evidence type="ECO:0000259" key="7">
    <source>
        <dbReference type="Pfam" id="PF00005"/>
    </source>
</evidence>
<dbReference type="Pfam" id="PF00005">
    <property type="entry name" value="ABC_tran"/>
    <property type="match status" value="1"/>
</dbReference>
<dbReference type="EMBL" id="JBHTIS010003387">
    <property type="protein sequence ID" value="MFD1051169.1"/>
    <property type="molecule type" value="Genomic_DNA"/>
</dbReference>
<reference evidence="9" key="1">
    <citation type="journal article" date="2019" name="Int. J. Syst. Evol. Microbiol.">
        <title>The Global Catalogue of Microorganisms (GCM) 10K type strain sequencing project: providing services to taxonomists for standard genome sequencing and annotation.</title>
        <authorList>
            <consortium name="The Broad Institute Genomics Platform"/>
            <consortium name="The Broad Institute Genome Sequencing Center for Infectious Disease"/>
            <person name="Wu L."/>
            <person name="Ma J."/>
        </authorList>
    </citation>
    <scope>NUCLEOTIDE SEQUENCE [LARGE SCALE GENOMIC DNA]</scope>
    <source>
        <strain evidence="9">JCM 31486</strain>
    </source>
</reference>
<evidence type="ECO:0000256" key="4">
    <source>
        <dbReference type="ARBA" id="ARBA00022840"/>
    </source>
</evidence>
<dbReference type="InterPro" id="IPR015424">
    <property type="entry name" value="PyrdxlP-dep_Trfase"/>
</dbReference>
<evidence type="ECO:0000313" key="9">
    <source>
        <dbReference type="Proteomes" id="UP001597045"/>
    </source>
</evidence>
<evidence type="ECO:0000256" key="1">
    <source>
        <dbReference type="ARBA" id="ARBA00022448"/>
    </source>
</evidence>
<evidence type="ECO:0000256" key="3">
    <source>
        <dbReference type="ARBA" id="ARBA00022741"/>
    </source>
</evidence>
<dbReference type="InterPro" id="IPR050107">
    <property type="entry name" value="ABC_carbohydrate_import_ATPase"/>
</dbReference>
<keyword evidence="1" id="KW-0813">Transport</keyword>
<dbReference type="SUPFAM" id="SSF53383">
    <property type="entry name" value="PLP-dependent transferases"/>
    <property type="match status" value="1"/>
</dbReference>
<name>A0ABW3MNY7_9PSEU</name>
<keyword evidence="6" id="KW-0472">Membrane</keyword>
<gene>
    <name evidence="8" type="ORF">ACFQ1S_39375</name>
</gene>
<proteinExistence type="predicted"/>
<evidence type="ECO:0000256" key="5">
    <source>
        <dbReference type="ARBA" id="ARBA00022967"/>
    </source>
</evidence>
<dbReference type="Gene3D" id="3.40.50.300">
    <property type="entry name" value="P-loop containing nucleotide triphosphate hydrolases"/>
    <property type="match status" value="1"/>
</dbReference>
<dbReference type="SUPFAM" id="SSF52540">
    <property type="entry name" value="P-loop containing nucleoside triphosphate hydrolases"/>
    <property type="match status" value="1"/>
</dbReference>
<keyword evidence="4 8" id="KW-0067">ATP-binding</keyword>
<dbReference type="GO" id="GO:0005524">
    <property type="term" value="F:ATP binding"/>
    <property type="evidence" value="ECO:0007669"/>
    <property type="project" value="UniProtKB-KW"/>
</dbReference>
<feature type="domain" description="ABC transporter" evidence="7">
    <location>
        <begin position="17"/>
        <end position="112"/>
    </location>
</feature>
<keyword evidence="2" id="KW-1003">Cell membrane</keyword>
<sequence>MLVADSLVKVFPGVRALDGASLRMEPGSVHALLGENGAGKSTLIKILTGVHRPDGGTLSIGGDEVTFDSPQAAVRAGIGVVHQERNLVPEFSVGENIVLQLTCAAPKIVPPEVKDAYLLALEASYDGDIGYRPMGHPLLRAAIAARYTHRGVPTTPDQILVTTGGQQALALLA</sequence>
<dbReference type="InterPro" id="IPR015421">
    <property type="entry name" value="PyrdxlP-dep_Trfase_major"/>
</dbReference>